<dbReference type="PANTHER" id="PTHR41523">
    <property type="entry name" value="TWO-COMPONENT SYSTEM SENSOR PROTEIN"/>
    <property type="match status" value="1"/>
</dbReference>
<dbReference type="SUPFAM" id="SSF55785">
    <property type="entry name" value="PYP-like sensor domain (PAS domain)"/>
    <property type="match status" value="1"/>
</dbReference>
<dbReference type="InterPro" id="IPR000700">
    <property type="entry name" value="PAS-assoc_C"/>
</dbReference>
<evidence type="ECO:0000256" key="14">
    <source>
        <dbReference type="ARBA" id="ARBA00023026"/>
    </source>
</evidence>
<keyword evidence="7" id="KW-0288">FMN</keyword>
<evidence type="ECO:0000256" key="9">
    <source>
        <dbReference type="ARBA" id="ARBA00022737"/>
    </source>
</evidence>
<evidence type="ECO:0000256" key="10">
    <source>
        <dbReference type="ARBA" id="ARBA00022741"/>
    </source>
</evidence>
<evidence type="ECO:0000256" key="15">
    <source>
        <dbReference type="ARBA" id="ARBA00023170"/>
    </source>
</evidence>
<name>A0A1C7D6M0_9SPHN</name>
<evidence type="ECO:0000259" key="16">
    <source>
        <dbReference type="PROSITE" id="PS50113"/>
    </source>
</evidence>
<evidence type="ECO:0000256" key="2">
    <source>
        <dbReference type="ARBA" id="ARBA00012438"/>
    </source>
</evidence>
<dbReference type="GO" id="GO:0004673">
    <property type="term" value="F:protein histidine kinase activity"/>
    <property type="evidence" value="ECO:0007669"/>
    <property type="project" value="UniProtKB-EC"/>
</dbReference>
<dbReference type="Pfam" id="PF07536">
    <property type="entry name" value="HWE_HK"/>
    <property type="match status" value="1"/>
</dbReference>
<evidence type="ECO:0000313" key="17">
    <source>
        <dbReference type="EMBL" id="ANU06971.1"/>
    </source>
</evidence>
<evidence type="ECO:0000256" key="7">
    <source>
        <dbReference type="ARBA" id="ARBA00022643"/>
    </source>
</evidence>
<keyword evidence="18" id="KW-1185">Reference proteome</keyword>
<dbReference type="GO" id="GO:0005524">
    <property type="term" value="F:ATP binding"/>
    <property type="evidence" value="ECO:0007669"/>
    <property type="project" value="UniProtKB-KW"/>
</dbReference>
<dbReference type="InterPro" id="IPR011102">
    <property type="entry name" value="Sig_transdc_His_kinase_HWE"/>
</dbReference>
<keyword evidence="5" id="KW-0716">Sensory transduction</keyword>
<keyword evidence="3" id="KW-0600">Photoreceptor protein</keyword>
<dbReference type="Gene3D" id="3.30.450.40">
    <property type="match status" value="1"/>
</dbReference>
<dbReference type="Gene3D" id="3.30.450.20">
    <property type="entry name" value="PAS domain"/>
    <property type="match status" value="1"/>
</dbReference>
<dbReference type="SUPFAM" id="SSF55874">
    <property type="entry name" value="ATPase domain of HSP90 chaperone/DNA topoisomerase II/histidine kinase"/>
    <property type="match status" value="1"/>
</dbReference>
<dbReference type="EMBL" id="CP016545">
    <property type="protein sequence ID" value="ANU06971.1"/>
    <property type="molecule type" value="Genomic_DNA"/>
</dbReference>
<comment type="catalytic activity">
    <reaction evidence="1">
        <text>ATP + protein L-histidine = ADP + protein N-phospho-L-histidine.</text>
        <dbReference type="EC" id="2.7.13.3"/>
    </reaction>
</comment>
<dbReference type="Pfam" id="PF01590">
    <property type="entry name" value="GAF"/>
    <property type="match status" value="1"/>
</dbReference>
<dbReference type="SUPFAM" id="SSF55781">
    <property type="entry name" value="GAF domain-like"/>
    <property type="match status" value="1"/>
</dbReference>
<keyword evidence="14" id="KW-0843">Virulence</keyword>
<dbReference type="NCBIfam" id="TIGR00229">
    <property type="entry name" value="sensory_box"/>
    <property type="match status" value="1"/>
</dbReference>
<evidence type="ECO:0000256" key="12">
    <source>
        <dbReference type="ARBA" id="ARBA00022840"/>
    </source>
</evidence>
<dbReference type="RefSeq" id="WP_083989176.1">
    <property type="nucleotide sequence ID" value="NZ_CP016545.1"/>
</dbReference>
<evidence type="ECO:0000256" key="6">
    <source>
        <dbReference type="ARBA" id="ARBA00022630"/>
    </source>
</evidence>
<dbReference type="InterPro" id="IPR036890">
    <property type="entry name" value="HATPase_C_sf"/>
</dbReference>
<dbReference type="PANTHER" id="PTHR41523:SF8">
    <property type="entry name" value="ETHYLENE RESPONSE SENSOR PROTEIN"/>
    <property type="match status" value="1"/>
</dbReference>
<evidence type="ECO:0000313" key="18">
    <source>
        <dbReference type="Proteomes" id="UP000092698"/>
    </source>
</evidence>
<dbReference type="GO" id="GO:0009881">
    <property type="term" value="F:photoreceptor activity"/>
    <property type="evidence" value="ECO:0007669"/>
    <property type="project" value="UniProtKB-KW"/>
</dbReference>
<dbReference type="Gene3D" id="3.30.565.10">
    <property type="entry name" value="Histidine kinase-like ATPase, C-terminal domain"/>
    <property type="match status" value="1"/>
</dbReference>
<evidence type="ECO:0000256" key="3">
    <source>
        <dbReference type="ARBA" id="ARBA00022543"/>
    </source>
</evidence>
<proteinExistence type="predicted"/>
<dbReference type="SMART" id="SM00911">
    <property type="entry name" value="HWE_HK"/>
    <property type="match status" value="1"/>
</dbReference>
<dbReference type="SMART" id="SM00091">
    <property type="entry name" value="PAS"/>
    <property type="match status" value="1"/>
</dbReference>
<dbReference type="CDD" id="cd00130">
    <property type="entry name" value="PAS"/>
    <property type="match status" value="1"/>
</dbReference>
<keyword evidence="12" id="KW-0067">ATP-binding</keyword>
<organism evidence="17 18">
    <name type="scientific">Paraurantiacibacter namhicola</name>
    <dbReference type="NCBI Taxonomy" id="645517"/>
    <lineage>
        <taxon>Bacteria</taxon>
        <taxon>Pseudomonadati</taxon>
        <taxon>Pseudomonadota</taxon>
        <taxon>Alphaproteobacteria</taxon>
        <taxon>Sphingomonadales</taxon>
        <taxon>Erythrobacteraceae</taxon>
        <taxon>Paraurantiacibacter</taxon>
    </lineage>
</organism>
<keyword evidence="6" id="KW-0285">Flavoprotein</keyword>
<dbReference type="InterPro" id="IPR001610">
    <property type="entry name" value="PAC"/>
</dbReference>
<protein>
    <recommendedName>
        <fullName evidence="2">histidine kinase</fullName>
        <ecNumber evidence="2">2.7.13.3</ecNumber>
    </recommendedName>
</protein>
<dbReference type="FunFam" id="3.30.450.20:FF:000099">
    <property type="entry name" value="Sensory box sensor histidine kinase"/>
    <property type="match status" value="1"/>
</dbReference>
<accession>A0A1C7D6M0</accession>
<evidence type="ECO:0000256" key="4">
    <source>
        <dbReference type="ARBA" id="ARBA00022553"/>
    </source>
</evidence>
<evidence type="ECO:0000256" key="1">
    <source>
        <dbReference type="ARBA" id="ARBA00000085"/>
    </source>
</evidence>
<dbReference type="Proteomes" id="UP000092698">
    <property type="component" value="Chromosome"/>
</dbReference>
<dbReference type="InterPro" id="IPR029016">
    <property type="entry name" value="GAF-like_dom_sf"/>
</dbReference>
<dbReference type="PROSITE" id="PS50113">
    <property type="entry name" value="PAC"/>
    <property type="match status" value="1"/>
</dbReference>
<keyword evidence="15" id="KW-0675">Receptor</keyword>
<dbReference type="STRING" id="645517.A6F65_00649"/>
<dbReference type="InterPro" id="IPR000014">
    <property type="entry name" value="PAS"/>
</dbReference>
<evidence type="ECO:0000256" key="8">
    <source>
        <dbReference type="ARBA" id="ARBA00022679"/>
    </source>
</evidence>
<feature type="domain" description="PAC" evidence="16">
    <location>
        <begin position="260"/>
        <end position="312"/>
    </location>
</feature>
<keyword evidence="9" id="KW-0677">Repeat</keyword>
<sequence length="511" mass="56766">MKNPVHLSWPTDAEPAPEFCGEDARMGVLRSFDAEAFVDDPELQAIVRYAAEMAGVPTALVTLVDEERQVFIAREGLEDRETPRELSFCAHAMLIGRGMTVEDAREDPRFADNPLVTGAPHVRFYHGQPLISGEGAPLGALCLVSPDARPGGLDPLQRKGVAVMAQAVMGRLERRRTAIAVDAELEERDARFRDLADSIPDIAWTAKPDGTVTFMNRRWFEYTGRTDFDPQLAARNCVHPDDFSKMEAARAVSLRDGTTFEFENRLLRHDGAYRWMITRAVPITDDSGAVVRWFGTITDIHAAHSLSESRDLLAKELSHRIKNIFAVITGLISLNVRKQPEHKPFADELIQTLRALGRAHEYVRPTDRIADEKDTLQGMFSDLFAPYGGGTHARVKVSGDDVPIGPRAATPLALIFHELATNSAKYGALAQERGDVDITLREEGDTVIIRWDENGVLHKPDTEHEGFGSRLVDMSVRGQLDGEWERRFGEDGLEVTLRLSRAALNGQVSSR</sequence>
<keyword evidence="11 17" id="KW-0418">Kinase</keyword>
<keyword evidence="13" id="KW-0157">Chromophore</keyword>
<reference evidence="17 18" key="1">
    <citation type="submission" date="2016-07" db="EMBL/GenBank/DDBJ databases">
        <title>Complete genome sequence of Altererythrobacter namhicola JCM 16345T, containing esterase-encoding genes.</title>
        <authorList>
            <person name="Cheng H."/>
            <person name="Wu Y.-H."/>
            <person name="Jian S.-L."/>
            <person name="Huo Y.-Y."/>
            <person name="Wang C.-S."/>
            <person name="Xu X.-W."/>
        </authorList>
    </citation>
    <scope>NUCLEOTIDE SEQUENCE [LARGE SCALE GENOMIC DNA]</scope>
    <source>
        <strain evidence="17 18">JCM 16345</strain>
    </source>
</reference>
<evidence type="ECO:0000256" key="5">
    <source>
        <dbReference type="ARBA" id="ARBA00022606"/>
    </source>
</evidence>
<dbReference type="InterPro" id="IPR003018">
    <property type="entry name" value="GAF"/>
</dbReference>
<dbReference type="InterPro" id="IPR035965">
    <property type="entry name" value="PAS-like_dom_sf"/>
</dbReference>
<dbReference type="InterPro" id="IPR013655">
    <property type="entry name" value="PAS_fold_3"/>
</dbReference>
<gene>
    <name evidence="17" type="ORF">A6F65_00649</name>
</gene>
<evidence type="ECO:0000256" key="11">
    <source>
        <dbReference type="ARBA" id="ARBA00022777"/>
    </source>
</evidence>
<keyword evidence="4" id="KW-0597">Phosphoprotein</keyword>
<dbReference type="EC" id="2.7.13.3" evidence="2"/>
<dbReference type="KEGG" id="anh:A6F65_00649"/>
<dbReference type="AlphaFoldDB" id="A0A1C7D6M0"/>
<evidence type="ECO:0000256" key="13">
    <source>
        <dbReference type="ARBA" id="ARBA00022991"/>
    </source>
</evidence>
<keyword evidence="8 17" id="KW-0808">Transferase</keyword>
<dbReference type="Pfam" id="PF08447">
    <property type="entry name" value="PAS_3"/>
    <property type="match status" value="1"/>
</dbReference>
<dbReference type="OrthoDB" id="136506at2"/>
<keyword evidence="10" id="KW-0547">Nucleotide-binding</keyword>
<dbReference type="SMART" id="SM00086">
    <property type="entry name" value="PAC"/>
    <property type="match status" value="1"/>
</dbReference>